<reference evidence="1 2" key="1">
    <citation type="submission" date="2017-11" db="EMBL/GenBank/DDBJ databases">
        <title>Complete genome sequence of Spiroplasma clarkii CN-5 (DSM 19994).</title>
        <authorList>
            <person name="Tsai Y.-M."/>
            <person name="Chang A."/>
            <person name="Lo W.-S."/>
            <person name="Kuo C.-H."/>
        </authorList>
    </citation>
    <scope>NUCLEOTIDE SEQUENCE [LARGE SCALE GENOMIC DNA]</scope>
    <source>
        <strain evidence="1 2">CN-5</strain>
    </source>
</reference>
<gene>
    <name evidence="1" type="ORF">SCLAR_v1c11580</name>
</gene>
<dbReference type="RefSeq" id="WP_100254990.1">
    <property type="nucleotide sequence ID" value="NZ_CP024870.1"/>
</dbReference>
<evidence type="ECO:0000313" key="1">
    <source>
        <dbReference type="EMBL" id="ATX71458.1"/>
    </source>
</evidence>
<keyword evidence="2" id="KW-1185">Reference proteome</keyword>
<sequence length="274" mass="31893">MKKVLKTKKEFEEYGQILKEIITNEIFIILSFFGTSFKFLKDVQNNWFASRDIDEFQGFLDDLFADGCLFEEETERDEITFTLRLSALCDVFSNFKRIYNTFQMFNELPIESPWSQMGIIRSSAMSFFKSVGVSFREEQKSLKIPQKYKTSINNILKTIGEYLPSKDFNLVIDHFYLINEMISDLLETLEEDPDNLGKFTSESEVLLYNLAISFSTTYYFGLLLYEKILACEEAEGYFGRIIDKPISEENDARVAEAQVVGSEGEDIYYKTLKN</sequence>
<evidence type="ECO:0000313" key="2">
    <source>
        <dbReference type="Proteomes" id="UP000231179"/>
    </source>
</evidence>
<proteinExistence type="predicted"/>
<accession>A0A2K8KIE9</accession>
<organism evidence="1 2">
    <name type="scientific">Spiroplasma clarkii</name>
    <dbReference type="NCBI Taxonomy" id="2139"/>
    <lineage>
        <taxon>Bacteria</taxon>
        <taxon>Bacillati</taxon>
        <taxon>Mycoplasmatota</taxon>
        <taxon>Mollicutes</taxon>
        <taxon>Entomoplasmatales</taxon>
        <taxon>Spiroplasmataceae</taxon>
        <taxon>Spiroplasma</taxon>
    </lineage>
</organism>
<protein>
    <submittedName>
        <fullName evidence="1">Uncharacterized protein</fullName>
    </submittedName>
</protein>
<dbReference type="AlphaFoldDB" id="A0A2K8KIE9"/>
<dbReference type="Proteomes" id="UP000231179">
    <property type="component" value="Chromosome"/>
</dbReference>
<dbReference type="EMBL" id="CP024870">
    <property type="protein sequence ID" value="ATX71458.1"/>
    <property type="molecule type" value="Genomic_DNA"/>
</dbReference>
<name>A0A2K8KIE9_9MOLU</name>